<keyword evidence="9" id="KW-1185">Reference proteome</keyword>
<proteinExistence type="predicted"/>
<keyword evidence="2" id="KW-0238">DNA-binding</keyword>
<dbReference type="AlphaFoldDB" id="A0A9X3TRZ9"/>
<dbReference type="SUPFAM" id="SSF55781">
    <property type="entry name" value="GAF domain-like"/>
    <property type="match status" value="1"/>
</dbReference>
<evidence type="ECO:0000256" key="3">
    <source>
        <dbReference type="ARBA" id="ARBA00023163"/>
    </source>
</evidence>
<evidence type="ECO:0000256" key="4">
    <source>
        <dbReference type="ARBA" id="ARBA00058938"/>
    </source>
</evidence>
<evidence type="ECO:0000256" key="2">
    <source>
        <dbReference type="ARBA" id="ARBA00023125"/>
    </source>
</evidence>
<evidence type="ECO:0000256" key="5">
    <source>
        <dbReference type="ARBA" id="ARBA00070406"/>
    </source>
</evidence>
<dbReference type="Gene3D" id="3.30.450.40">
    <property type="match status" value="1"/>
</dbReference>
<dbReference type="PROSITE" id="PS51077">
    <property type="entry name" value="HTH_ICLR"/>
    <property type="match status" value="1"/>
</dbReference>
<evidence type="ECO:0000313" key="8">
    <source>
        <dbReference type="EMBL" id="MDA5109762.1"/>
    </source>
</evidence>
<dbReference type="SUPFAM" id="SSF46785">
    <property type="entry name" value="Winged helix' DNA-binding domain"/>
    <property type="match status" value="1"/>
</dbReference>
<keyword evidence="1" id="KW-0805">Transcription regulation</keyword>
<dbReference type="EMBL" id="JAPYYP010000021">
    <property type="protein sequence ID" value="MDA5109762.1"/>
    <property type="molecule type" value="Genomic_DNA"/>
</dbReference>
<dbReference type="PANTHER" id="PTHR30136">
    <property type="entry name" value="HELIX-TURN-HELIX TRANSCRIPTIONAL REGULATOR, ICLR FAMILY"/>
    <property type="match status" value="1"/>
</dbReference>
<accession>A0A9X3TRZ9</accession>
<feature type="domain" description="HTH iclR-type" evidence="6">
    <location>
        <begin position="2"/>
        <end position="64"/>
    </location>
</feature>
<evidence type="ECO:0000259" key="7">
    <source>
        <dbReference type="PROSITE" id="PS51078"/>
    </source>
</evidence>
<comment type="function">
    <text evidence="4">May be an activator protein for the gylABX operon.</text>
</comment>
<dbReference type="PANTHER" id="PTHR30136:SF24">
    <property type="entry name" value="HTH-TYPE TRANSCRIPTIONAL REPRESSOR ALLR"/>
    <property type="match status" value="1"/>
</dbReference>
<dbReference type="GO" id="GO:0003700">
    <property type="term" value="F:DNA-binding transcription factor activity"/>
    <property type="evidence" value="ECO:0007669"/>
    <property type="project" value="TreeGrafter"/>
</dbReference>
<dbReference type="SMART" id="SM00346">
    <property type="entry name" value="HTH_ICLR"/>
    <property type="match status" value="1"/>
</dbReference>
<dbReference type="InterPro" id="IPR005471">
    <property type="entry name" value="Tscrpt_reg_IclR_N"/>
</dbReference>
<dbReference type="InterPro" id="IPR029016">
    <property type="entry name" value="GAF-like_dom_sf"/>
</dbReference>
<protein>
    <recommendedName>
        <fullName evidence="5">Glycerol operon regulatory protein</fullName>
    </recommendedName>
</protein>
<dbReference type="Pfam" id="PF01614">
    <property type="entry name" value="IclR_C"/>
    <property type="match status" value="1"/>
</dbReference>
<dbReference type="Gene3D" id="1.10.10.10">
    <property type="entry name" value="Winged helix-like DNA-binding domain superfamily/Winged helix DNA-binding domain"/>
    <property type="match status" value="1"/>
</dbReference>
<dbReference type="InterPro" id="IPR050707">
    <property type="entry name" value="HTH_MetabolicPath_Reg"/>
</dbReference>
<dbReference type="PROSITE" id="PS51078">
    <property type="entry name" value="ICLR_ED"/>
    <property type="match status" value="1"/>
</dbReference>
<dbReference type="InterPro" id="IPR036388">
    <property type="entry name" value="WH-like_DNA-bd_sf"/>
</dbReference>
<dbReference type="InterPro" id="IPR014757">
    <property type="entry name" value="Tscrpt_reg_IclR_C"/>
</dbReference>
<keyword evidence="3" id="KW-0804">Transcription</keyword>
<feature type="domain" description="IclR-ED" evidence="7">
    <location>
        <begin position="65"/>
        <end position="247"/>
    </location>
</feature>
<dbReference type="RefSeq" id="WP_029100488.1">
    <property type="nucleotide sequence ID" value="NZ_JAPYYP010000021.1"/>
</dbReference>
<dbReference type="GO" id="GO:0003677">
    <property type="term" value="F:DNA binding"/>
    <property type="evidence" value="ECO:0007669"/>
    <property type="project" value="UniProtKB-KW"/>
</dbReference>
<reference evidence="8" key="1">
    <citation type="submission" date="2022-12" db="EMBL/GenBank/DDBJ databases">
        <title>Draft genome sequence of the thermophilic strain Brevibacillus thermoruber HT42, isolated from Los Humeros, Puebla, Mexico, with biotechnological potential.</title>
        <authorList>
            <person name="Lara Sanchez J."/>
            <person name="Solis Palacios R."/>
            <person name="Bustos Baena A.S."/>
            <person name="Ruz Baez A.E."/>
            <person name="Espinosa Luna G."/>
            <person name="Oliart Ros R.M."/>
        </authorList>
    </citation>
    <scope>NUCLEOTIDE SEQUENCE</scope>
    <source>
        <strain evidence="8">HT42</strain>
    </source>
</reference>
<dbReference type="Pfam" id="PF09339">
    <property type="entry name" value="HTH_IclR"/>
    <property type="match status" value="1"/>
</dbReference>
<organism evidence="8 9">
    <name type="scientific">Brevibacillus thermoruber</name>
    <dbReference type="NCBI Taxonomy" id="33942"/>
    <lineage>
        <taxon>Bacteria</taxon>
        <taxon>Bacillati</taxon>
        <taxon>Bacillota</taxon>
        <taxon>Bacilli</taxon>
        <taxon>Bacillales</taxon>
        <taxon>Paenibacillaceae</taxon>
        <taxon>Brevibacillus</taxon>
    </lineage>
</organism>
<dbReference type="GO" id="GO:0045892">
    <property type="term" value="P:negative regulation of DNA-templated transcription"/>
    <property type="evidence" value="ECO:0007669"/>
    <property type="project" value="TreeGrafter"/>
</dbReference>
<evidence type="ECO:0000313" key="9">
    <source>
        <dbReference type="Proteomes" id="UP001151071"/>
    </source>
</evidence>
<gene>
    <name evidence="8" type="ORF">O3V59_15450</name>
</gene>
<name>A0A9X3TRZ9_9BACL</name>
<evidence type="ECO:0000259" key="6">
    <source>
        <dbReference type="PROSITE" id="PS51077"/>
    </source>
</evidence>
<dbReference type="FunFam" id="1.10.10.10:FF:000056">
    <property type="entry name" value="IclR family transcriptional regulator"/>
    <property type="match status" value="1"/>
</dbReference>
<evidence type="ECO:0000256" key="1">
    <source>
        <dbReference type="ARBA" id="ARBA00023015"/>
    </source>
</evidence>
<dbReference type="InterPro" id="IPR036390">
    <property type="entry name" value="WH_DNA-bd_sf"/>
</dbReference>
<sequence length="249" mass="28404">MLKTLDNALHLLRYFTRERPQWGVRELAREMNISHPVVYRMLATFERHGFLRQDEQTKKYELGITFLEYGAILRDHLSITQIIYPVMKRLAETTGESVILTWLDGMEGICLEMAESTQRVKYAMSVGSRTLLYAGASNKVIMAYLPPHVQEAIIAKGLKPKTDRTILDKDELLRDLARIRSEGWAYSVGEYTENVFGIAVPLFAYDKRVVASLTIAGPDYRMPADAVPAALRALKEAQQEIQTLLQRIQ</sequence>
<dbReference type="Proteomes" id="UP001151071">
    <property type="component" value="Unassembled WGS sequence"/>
</dbReference>
<comment type="caution">
    <text evidence="8">The sequence shown here is derived from an EMBL/GenBank/DDBJ whole genome shotgun (WGS) entry which is preliminary data.</text>
</comment>